<dbReference type="EMBL" id="CP019604">
    <property type="protein sequence ID" value="ARU18357.1"/>
    <property type="molecule type" value="Genomic_DNA"/>
</dbReference>
<dbReference type="Proteomes" id="UP000195807">
    <property type="component" value="Plasmid pCME4A9II"/>
</dbReference>
<evidence type="ECO:0000313" key="6">
    <source>
        <dbReference type="Proteomes" id="UP000195807"/>
    </source>
</evidence>
<gene>
    <name evidence="5" type="ORF">A9D14_18605</name>
</gene>
<dbReference type="SUPFAM" id="SSF116734">
    <property type="entry name" value="DNA methylase specificity domain"/>
    <property type="match status" value="2"/>
</dbReference>
<evidence type="ECO:0000313" key="5">
    <source>
        <dbReference type="EMBL" id="ARU18357.1"/>
    </source>
</evidence>
<sequence>MPAEYVLSPGDVIVTMTDLSKQADTLGYSATVPDSDFRFLHNQRVGKVTLKDHSADLSFIAWLMRTNGYRHEVLGSATGSTVKHTSPGRILSYSFKLPPVAEQQRISAVLSALDNKIELNRRMNETLEASARALFRDWFVDFGPTRAKAEGRSAYLAPDLWSLFPDSLGEDSAPKGWHSHTLSDLAHQHTATINPGATGEEVFEHYSLPAFDAGGSPALDTGNSIKSNKTLVPAGAVLLSKLNPEISRVWVPNEKGEMRQIASTEFLAFVPKAPASGSLLFALFSDNAFRQTMEGMVTGTSKSHQRISPPALRAVEALVGSSTLFEAFERTVGPMMKLMLQNRAETRKLVTTRDALLPKLMSGEIRVRDAEALAA</sequence>
<geneLocation type="plasmid" evidence="6">
    <name>pcme4a9ii</name>
</geneLocation>
<dbReference type="STRING" id="450378.GCA_001661675_03736"/>
<keyword evidence="3" id="KW-0238">DNA-binding</keyword>
<protein>
    <recommendedName>
        <fullName evidence="4">Type I restriction modification DNA specificity domain-containing protein</fullName>
    </recommendedName>
</protein>
<dbReference type="InterPro" id="IPR000055">
    <property type="entry name" value="Restrct_endonuc_typeI_TRD"/>
</dbReference>
<dbReference type="Gene3D" id="3.90.220.20">
    <property type="entry name" value="DNA methylase specificity domains"/>
    <property type="match status" value="2"/>
</dbReference>
<dbReference type="KEGG" id="cman:A9D14_18605"/>
<organism evidence="5 6">
    <name type="scientific">Croceicoccus marinus</name>
    <dbReference type="NCBI Taxonomy" id="450378"/>
    <lineage>
        <taxon>Bacteria</taxon>
        <taxon>Pseudomonadati</taxon>
        <taxon>Pseudomonadota</taxon>
        <taxon>Alphaproteobacteria</taxon>
        <taxon>Sphingomonadales</taxon>
        <taxon>Erythrobacteraceae</taxon>
        <taxon>Croceicoccus</taxon>
    </lineage>
</organism>
<dbReference type="PANTHER" id="PTHR30408">
    <property type="entry name" value="TYPE-1 RESTRICTION ENZYME ECOKI SPECIFICITY PROTEIN"/>
    <property type="match status" value="1"/>
</dbReference>
<evidence type="ECO:0000259" key="4">
    <source>
        <dbReference type="Pfam" id="PF01420"/>
    </source>
</evidence>
<dbReference type="InterPro" id="IPR052021">
    <property type="entry name" value="Type-I_RS_S_subunit"/>
</dbReference>
<name>A0A217EYZ4_9SPHN</name>
<evidence type="ECO:0000256" key="3">
    <source>
        <dbReference type="ARBA" id="ARBA00023125"/>
    </source>
</evidence>
<dbReference type="GO" id="GO:0003677">
    <property type="term" value="F:DNA binding"/>
    <property type="evidence" value="ECO:0007669"/>
    <property type="project" value="UniProtKB-KW"/>
</dbReference>
<evidence type="ECO:0000256" key="1">
    <source>
        <dbReference type="ARBA" id="ARBA00010923"/>
    </source>
</evidence>
<dbReference type="GO" id="GO:0009307">
    <property type="term" value="P:DNA restriction-modification system"/>
    <property type="evidence" value="ECO:0007669"/>
    <property type="project" value="UniProtKB-KW"/>
</dbReference>
<accession>A0A217EYZ4</accession>
<evidence type="ECO:0000256" key="2">
    <source>
        <dbReference type="ARBA" id="ARBA00022747"/>
    </source>
</evidence>
<keyword evidence="5" id="KW-0614">Plasmid</keyword>
<reference evidence="5 6" key="1">
    <citation type="submission" date="2017-01" db="EMBL/GenBank/DDBJ databases">
        <title>Complete genome sequence of esterase-producing bacterium Croceicoccus marinus E4A9.</title>
        <authorList>
            <person name="Wu Y.-H."/>
            <person name="Cheng H."/>
            <person name="Xu L."/>
            <person name="Huo Y.-Y."/>
            <person name="Wang C.-S."/>
            <person name="Xu X.-W."/>
        </authorList>
    </citation>
    <scope>NUCLEOTIDE SEQUENCE [LARGE SCALE GENOMIC DNA]</scope>
    <source>
        <strain evidence="5 6">E4A9</strain>
        <plasmid evidence="6">Plasmid pcme4a9ii</plasmid>
    </source>
</reference>
<dbReference type="OrthoDB" id="164285at2"/>
<dbReference type="AlphaFoldDB" id="A0A217EYZ4"/>
<keyword evidence="6" id="KW-1185">Reference proteome</keyword>
<proteinExistence type="inferred from homology"/>
<dbReference type="Pfam" id="PF01420">
    <property type="entry name" value="Methylase_S"/>
    <property type="match status" value="1"/>
</dbReference>
<dbReference type="InterPro" id="IPR044946">
    <property type="entry name" value="Restrct_endonuc_typeI_TRD_sf"/>
</dbReference>
<dbReference type="RefSeq" id="WP_066850872.1">
    <property type="nucleotide sequence ID" value="NZ_CP019604.1"/>
</dbReference>
<dbReference type="PANTHER" id="PTHR30408:SF13">
    <property type="entry name" value="TYPE I RESTRICTION ENZYME HINDI SPECIFICITY SUBUNIT"/>
    <property type="match status" value="1"/>
</dbReference>
<keyword evidence="2" id="KW-0680">Restriction system</keyword>
<comment type="similarity">
    <text evidence="1">Belongs to the type-I restriction system S methylase family.</text>
</comment>
<dbReference type="REBASE" id="205034">
    <property type="entry name" value="S.CmaE4A9ORF18620P"/>
</dbReference>
<feature type="domain" description="Type I restriction modification DNA specificity" evidence="4">
    <location>
        <begin position="12"/>
        <end position="128"/>
    </location>
</feature>